<keyword evidence="10" id="KW-1185">Reference proteome</keyword>
<proteinExistence type="predicted"/>
<feature type="transmembrane region" description="Helical" evidence="6">
    <location>
        <begin position="339"/>
        <end position="367"/>
    </location>
</feature>
<dbReference type="RefSeq" id="WP_092721563.1">
    <property type="nucleotide sequence ID" value="NZ_FNNO01000001.1"/>
</dbReference>
<organism evidence="9 10">
    <name type="scientific">Hydrobacter penzbergensis</name>
    <dbReference type="NCBI Taxonomy" id="1235997"/>
    <lineage>
        <taxon>Bacteria</taxon>
        <taxon>Pseudomonadati</taxon>
        <taxon>Bacteroidota</taxon>
        <taxon>Chitinophagia</taxon>
        <taxon>Chitinophagales</taxon>
        <taxon>Chitinophagaceae</taxon>
        <taxon>Hydrobacter</taxon>
    </lineage>
</organism>
<dbReference type="InterPro" id="IPR025857">
    <property type="entry name" value="MacB_PCD"/>
</dbReference>
<dbReference type="PROSITE" id="PS51257">
    <property type="entry name" value="PROKAR_LIPOPROTEIN"/>
    <property type="match status" value="1"/>
</dbReference>
<dbReference type="GO" id="GO:0005886">
    <property type="term" value="C:plasma membrane"/>
    <property type="evidence" value="ECO:0007669"/>
    <property type="project" value="UniProtKB-SubCell"/>
</dbReference>
<dbReference type="InterPro" id="IPR003838">
    <property type="entry name" value="ABC3_permease_C"/>
</dbReference>
<evidence type="ECO:0000256" key="1">
    <source>
        <dbReference type="ARBA" id="ARBA00004651"/>
    </source>
</evidence>
<evidence type="ECO:0000256" key="4">
    <source>
        <dbReference type="ARBA" id="ARBA00022989"/>
    </source>
</evidence>
<feature type="transmembrane region" description="Helical" evidence="6">
    <location>
        <begin position="687"/>
        <end position="706"/>
    </location>
</feature>
<feature type="transmembrane region" description="Helical" evidence="6">
    <location>
        <begin position="742"/>
        <end position="759"/>
    </location>
</feature>
<evidence type="ECO:0000313" key="10">
    <source>
        <dbReference type="Proteomes" id="UP000198711"/>
    </source>
</evidence>
<feature type="domain" description="ABC3 transporter permease C-terminal" evidence="7">
    <location>
        <begin position="691"/>
        <end position="802"/>
    </location>
</feature>
<protein>
    <submittedName>
        <fullName evidence="9">Putative ABC transport system permease protein</fullName>
    </submittedName>
</protein>
<evidence type="ECO:0000256" key="3">
    <source>
        <dbReference type="ARBA" id="ARBA00022692"/>
    </source>
</evidence>
<name>A0A8X8LDK9_9BACT</name>
<keyword evidence="4 6" id="KW-1133">Transmembrane helix</keyword>
<dbReference type="Pfam" id="PF12704">
    <property type="entry name" value="MacB_PCD"/>
    <property type="match status" value="2"/>
</dbReference>
<dbReference type="Proteomes" id="UP000198711">
    <property type="component" value="Unassembled WGS sequence"/>
</dbReference>
<evidence type="ECO:0000256" key="6">
    <source>
        <dbReference type="SAM" id="Phobius"/>
    </source>
</evidence>
<dbReference type="PANTHER" id="PTHR30572:SF18">
    <property type="entry name" value="ABC-TYPE MACROLIDE FAMILY EXPORT SYSTEM PERMEASE COMPONENT 2"/>
    <property type="match status" value="1"/>
</dbReference>
<feature type="transmembrane region" description="Helical" evidence="6">
    <location>
        <begin position="431"/>
        <end position="455"/>
    </location>
</feature>
<reference evidence="9 10" key="1">
    <citation type="submission" date="2016-10" db="EMBL/GenBank/DDBJ databases">
        <authorList>
            <person name="Varghese N."/>
            <person name="Submissions S."/>
        </authorList>
    </citation>
    <scope>NUCLEOTIDE SEQUENCE [LARGE SCALE GENOMIC DNA]</scope>
    <source>
        <strain evidence="9 10">DSM 25353</strain>
    </source>
</reference>
<dbReference type="AlphaFoldDB" id="A0A8X8LDK9"/>
<comment type="subcellular location">
    <subcellularLocation>
        <location evidence="1">Cell membrane</location>
        <topology evidence="1">Multi-pass membrane protein</topology>
    </subcellularLocation>
</comment>
<dbReference type="Pfam" id="PF02687">
    <property type="entry name" value="FtsX"/>
    <property type="match status" value="2"/>
</dbReference>
<evidence type="ECO:0000313" key="9">
    <source>
        <dbReference type="EMBL" id="SDW17462.1"/>
    </source>
</evidence>
<dbReference type="PANTHER" id="PTHR30572">
    <property type="entry name" value="MEMBRANE COMPONENT OF TRANSPORTER-RELATED"/>
    <property type="match status" value="1"/>
</dbReference>
<evidence type="ECO:0000259" key="7">
    <source>
        <dbReference type="Pfam" id="PF02687"/>
    </source>
</evidence>
<feature type="domain" description="MacB-like periplasmic core" evidence="8">
    <location>
        <begin position="497"/>
        <end position="611"/>
    </location>
</feature>
<evidence type="ECO:0000256" key="2">
    <source>
        <dbReference type="ARBA" id="ARBA00022475"/>
    </source>
</evidence>
<dbReference type="GO" id="GO:0022857">
    <property type="term" value="F:transmembrane transporter activity"/>
    <property type="evidence" value="ECO:0007669"/>
    <property type="project" value="TreeGrafter"/>
</dbReference>
<accession>A0A8X8LDK9</accession>
<feature type="transmembrane region" description="Helical" evidence="6">
    <location>
        <begin position="294"/>
        <end position="318"/>
    </location>
</feature>
<keyword evidence="5 6" id="KW-0472">Membrane</keyword>
<sequence>MLKNYLKIAIRSLWKNKVFSSINIFGLAVGLASCLVIMLYILDESSYDKHQKDGDRVFRIASENKKDKTTWASVAAPIAFAVKSNFPEVEQAARLMTFSDIAKMLVQYQNDKEQKQFFETNGYYVDSTFFQIFTYRFVYGNGETALSDPNSLVISKTMSQKYFGNDDPVGKPLLINTPFGKFNYTVKAVFDDSRYKLHIPANYFLSMRNNDMWNWVQRQTHFIGNSLFFTYIKLKQGSNRQLFEKKLQFFFDKQTGTETKSAGISVGLFLQPLKDIYLHSSSGNEIAANGNITYLYILGSIAAFLLIIACSNFINLSTARSEKRAKEVGVRKVIGANRGLLIAQFLGESFIMCIISLLIGLVLVQLLLPLFNNLTQKNIHLFEEPSLLFWIVALTLVTGLFAGLYPAFYLSAFKPASVLKGKITRHFSATLFRKGLVVFQFTISICLVFAAIVIWQQMDDLKNRQLGFNKEQKLILPLHDGYLNSEKNYTALKNELLKYPEIKSITSASAYPGITNLNDMLFYSEGKTRQDNVDVHLSAVNNNFIETLGFQLLSGRAFSKEFNDSAGIIVNETAVKQLGYTIENAVGKKMRYDVNDYHGSLSIIGVVRDFHFESLHNLIQPCGFTTTIFGSRYAFLIASLNTDNYAGIIKEVQGAWVKLNPGVPFGYSFLDQDFQRNYGKEQRTSAIVSYFTIITILIACLGLFGLSTFSAEQRIKEIGIRKVLGASIAGIATMLSKDFAKLVLIAYIIALPVAWWAMNKWLQSFAYRISISWWIFLSAGISALLIALITVSFQSIKAAVANPVKSLRTE</sequence>
<feature type="domain" description="MacB-like periplasmic core" evidence="8">
    <location>
        <begin position="20"/>
        <end position="247"/>
    </location>
</feature>
<dbReference type="InterPro" id="IPR050250">
    <property type="entry name" value="Macrolide_Exporter_MacB"/>
</dbReference>
<feature type="transmembrane region" description="Helical" evidence="6">
    <location>
        <begin position="771"/>
        <end position="793"/>
    </location>
</feature>
<feature type="domain" description="ABC3 transporter permease C-terminal" evidence="7">
    <location>
        <begin position="300"/>
        <end position="412"/>
    </location>
</feature>
<keyword evidence="3 6" id="KW-0812">Transmembrane</keyword>
<feature type="transmembrane region" description="Helical" evidence="6">
    <location>
        <begin position="21"/>
        <end position="42"/>
    </location>
</feature>
<feature type="transmembrane region" description="Helical" evidence="6">
    <location>
        <begin position="387"/>
        <end position="410"/>
    </location>
</feature>
<dbReference type="EMBL" id="FNNO01000001">
    <property type="protein sequence ID" value="SDW17462.1"/>
    <property type="molecule type" value="Genomic_DNA"/>
</dbReference>
<evidence type="ECO:0000256" key="5">
    <source>
        <dbReference type="ARBA" id="ARBA00023136"/>
    </source>
</evidence>
<gene>
    <name evidence="9" type="ORF">SAMN05444410_101420</name>
</gene>
<comment type="caution">
    <text evidence="9">The sequence shown here is derived from an EMBL/GenBank/DDBJ whole genome shotgun (WGS) entry which is preliminary data.</text>
</comment>
<keyword evidence="2" id="KW-1003">Cell membrane</keyword>
<evidence type="ECO:0000259" key="8">
    <source>
        <dbReference type="Pfam" id="PF12704"/>
    </source>
</evidence>